<protein>
    <submittedName>
        <fullName evidence="5">Uncharacterized protein</fullName>
    </submittedName>
</protein>
<reference evidence="6" key="1">
    <citation type="journal article" date="2017" name="Nat. Commun.">
        <title>The asparagus genome sheds light on the origin and evolution of a young Y chromosome.</title>
        <authorList>
            <person name="Harkess A."/>
            <person name="Zhou J."/>
            <person name="Xu C."/>
            <person name="Bowers J.E."/>
            <person name="Van der Hulst R."/>
            <person name="Ayyampalayam S."/>
            <person name="Mercati F."/>
            <person name="Riccardi P."/>
            <person name="McKain M.R."/>
            <person name="Kakrana A."/>
            <person name="Tang H."/>
            <person name="Ray J."/>
            <person name="Groenendijk J."/>
            <person name="Arikit S."/>
            <person name="Mathioni S.M."/>
            <person name="Nakano M."/>
            <person name="Shan H."/>
            <person name="Telgmann-Rauber A."/>
            <person name="Kanno A."/>
            <person name="Yue Z."/>
            <person name="Chen H."/>
            <person name="Li W."/>
            <person name="Chen Y."/>
            <person name="Xu X."/>
            <person name="Zhang Y."/>
            <person name="Luo S."/>
            <person name="Chen H."/>
            <person name="Gao J."/>
            <person name="Mao Z."/>
            <person name="Pires J.C."/>
            <person name="Luo M."/>
            <person name="Kudrna D."/>
            <person name="Wing R.A."/>
            <person name="Meyers B.C."/>
            <person name="Yi K."/>
            <person name="Kong H."/>
            <person name="Lavrijsen P."/>
            <person name="Sunseri F."/>
            <person name="Falavigna A."/>
            <person name="Ye Y."/>
            <person name="Leebens-Mack J.H."/>
            <person name="Chen G."/>
        </authorList>
    </citation>
    <scope>NUCLEOTIDE SEQUENCE [LARGE SCALE GENOMIC DNA]</scope>
    <source>
        <strain evidence="6">cv. DH0086</strain>
    </source>
</reference>
<dbReference type="SUPFAM" id="SSF50978">
    <property type="entry name" value="WD40 repeat-like"/>
    <property type="match status" value="1"/>
</dbReference>
<dbReference type="PROSITE" id="PS00678">
    <property type="entry name" value="WD_REPEATS_1"/>
    <property type="match status" value="1"/>
</dbReference>
<keyword evidence="6" id="KW-1185">Reference proteome</keyword>
<dbReference type="PANTHER" id="PTHR44566">
    <property type="entry name" value="TRANSDUCIN/WD40 REPEAT-LIKE SUPERFAMILY PROTEIN"/>
    <property type="match status" value="1"/>
</dbReference>
<dbReference type="Gene3D" id="2.130.10.10">
    <property type="entry name" value="YVTN repeat-like/Quinoprotein amine dehydrogenase"/>
    <property type="match status" value="1"/>
</dbReference>
<feature type="compositionally biased region" description="Basic and acidic residues" evidence="4">
    <location>
        <begin position="96"/>
        <end position="109"/>
    </location>
</feature>
<evidence type="ECO:0000256" key="1">
    <source>
        <dbReference type="ARBA" id="ARBA00022574"/>
    </source>
</evidence>
<feature type="region of interest" description="Disordered" evidence="4">
    <location>
        <begin position="35"/>
        <end position="139"/>
    </location>
</feature>
<dbReference type="OMA" id="WDYETTA"/>
<dbReference type="InterPro" id="IPR019775">
    <property type="entry name" value="WD40_repeat_CS"/>
</dbReference>
<dbReference type="AlphaFoldDB" id="A0A5P1F4I3"/>
<evidence type="ECO:0000313" key="6">
    <source>
        <dbReference type="Proteomes" id="UP000243459"/>
    </source>
</evidence>
<keyword evidence="2" id="KW-0677">Repeat</keyword>
<name>A0A5P1F4I3_ASPOF</name>
<dbReference type="Proteomes" id="UP000243459">
    <property type="component" value="Chromosome 4"/>
</dbReference>
<feature type="repeat" description="WD" evidence="3">
    <location>
        <begin position="181"/>
        <end position="223"/>
    </location>
</feature>
<accession>A0A5P1F4I3</accession>
<dbReference type="PANTHER" id="PTHR44566:SF1">
    <property type="entry name" value="WD REPEAT-CONTAINING PROTEIN 25"/>
    <property type="match status" value="1"/>
</dbReference>
<evidence type="ECO:0000256" key="4">
    <source>
        <dbReference type="SAM" id="MobiDB-lite"/>
    </source>
</evidence>
<feature type="compositionally biased region" description="Low complexity" evidence="4">
    <location>
        <begin position="112"/>
        <end position="125"/>
    </location>
</feature>
<sequence>MLTIYSYKVCIHDQIKNIPAKRTQMDLLCSAYAAAASDDDDDDDETDQSKELLSPPPPPKRARSSSSPSERFYSYHPKIGDQSYSRLSRPPPLSTEEAKGRYVSKRERAMLSCPSSSSPSSSSSSRVSDAPAPYPQAHTVSTTPVVGSIAVSDLPSDILSLLRSRTTVHANKVAGRSAILLSGHTGAVNSIEWSQSHAHLLASSGMDQTVHVWNIWSKDQKKARIFRYHNAAIKDVRWSMQGLSLLSCGYDCASRLVDVEKGAETQLFKEDQVVETIRFHPSDSSLFLSGGSKGILRLWDVRCSKVVHEYVKGLGSILDIEFSNDGKHFIASTDTSRSRISENSIIVWDVAREVPLSNQVYGEAYTCPCVRYHPTNACFVAQSNANYIAIFSSRPPFKLDRYKRYEGHGVWGYPIKCNFSSDGKELASGSSDGCIYFYDYKSSRFLRKIKAFEEACVDVAFHPLIPNVIASCSWTGEISVFQ</sequence>
<dbReference type="PROSITE" id="PS50294">
    <property type="entry name" value="WD_REPEATS_REGION"/>
    <property type="match status" value="1"/>
</dbReference>
<proteinExistence type="predicted"/>
<dbReference type="InterPro" id="IPR036322">
    <property type="entry name" value="WD40_repeat_dom_sf"/>
</dbReference>
<evidence type="ECO:0000256" key="3">
    <source>
        <dbReference type="PROSITE-ProRule" id="PRU00221"/>
    </source>
</evidence>
<dbReference type="InterPro" id="IPR001680">
    <property type="entry name" value="WD40_rpt"/>
</dbReference>
<gene>
    <name evidence="5" type="ORF">A4U43_C04F21530</name>
</gene>
<keyword evidence="1 3" id="KW-0853">WD repeat</keyword>
<dbReference type="EMBL" id="CM007384">
    <property type="protein sequence ID" value="ONK72643.1"/>
    <property type="molecule type" value="Genomic_DNA"/>
</dbReference>
<dbReference type="InterPro" id="IPR015943">
    <property type="entry name" value="WD40/YVTN_repeat-like_dom_sf"/>
</dbReference>
<organism evidence="5 6">
    <name type="scientific">Asparagus officinalis</name>
    <name type="common">Garden asparagus</name>
    <dbReference type="NCBI Taxonomy" id="4686"/>
    <lineage>
        <taxon>Eukaryota</taxon>
        <taxon>Viridiplantae</taxon>
        <taxon>Streptophyta</taxon>
        <taxon>Embryophyta</taxon>
        <taxon>Tracheophyta</taxon>
        <taxon>Spermatophyta</taxon>
        <taxon>Magnoliopsida</taxon>
        <taxon>Liliopsida</taxon>
        <taxon>Asparagales</taxon>
        <taxon>Asparagaceae</taxon>
        <taxon>Asparagoideae</taxon>
        <taxon>Asparagus</taxon>
    </lineage>
</organism>
<dbReference type="InterPro" id="IPR053053">
    <property type="entry name" value="WD_repeat_protein"/>
</dbReference>
<evidence type="ECO:0000256" key="2">
    <source>
        <dbReference type="ARBA" id="ARBA00022737"/>
    </source>
</evidence>
<feature type="repeat" description="WD" evidence="3">
    <location>
        <begin position="267"/>
        <end position="309"/>
    </location>
</feature>
<evidence type="ECO:0000313" key="5">
    <source>
        <dbReference type="EMBL" id="ONK72643.1"/>
    </source>
</evidence>
<dbReference type="PROSITE" id="PS50082">
    <property type="entry name" value="WD_REPEATS_2"/>
    <property type="match status" value="2"/>
</dbReference>
<feature type="compositionally biased region" description="Acidic residues" evidence="4">
    <location>
        <begin position="37"/>
        <end position="46"/>
    </location>
</feature>
<dbReference type="Gramene" id="ONK72643">
    <property type="protein sequence ID" value="ONK72643"/>
    <property type="gene ID" value="A4U43_C04F21530"/>
</dbReference>
<dbReference type="Pfam" id="PF00400">
    <property type="entry name" value="WD40"/>
    <property type="match status" value="3"/>
</dbReference>
<dbReference type="SMART" id="SM00320">
    <property type="entry name" value="WD40"/>
    <property type="match status" value="6"/>
</dbReference>